<dbReference type="FunFam" id="2.40.10.10:FF:000002">
    <property type="entry name" value="Transmembrane protease serine"/>
    <property type="match status" value="1"/>
</dbReference>
<dbReference type="SUPFAM" id="SSF50494">
    <property type="entry name" value="Trypsin-like serine proteases"/>
    <property type="match status" value="1"/>
</dbReference>
<evidence type="ECO:0000259" key="7">
    <source>
        <dbReference type="PROSITE" id="PS50240"/>
    </source>
</evidence>
<dbReference type="OrthoDB" id="546450at2759"/>
<dbReference type="InterPro" id="IPR001254">
    <property type="entry name" value="Trypsin_dom"/>
</dbReference>
<keyword evidence="1 5" id="KW-0645">Protease</keyword>
<dbReference type="GO" id="GO:0004252">
    <property type="term" value="F:serine-type endopeptidase activity"/>
    <property type="evidence" value="ECO:0007669"/>
    <property type="project" value="InterPro"/>
</dbReference>
<evidence type="ECO:0000256" key="1">
    <source>
        <dbReference type="ARBA" id="ARBA00022670"/>
    </source>
</evidence>
<dbReference type="PANTHER" id="PTHR24252:SF17">
    <property type="entry name" value="SUPPRESSOR OF TUMORIGENICITY 14 PROTEIN HOMOLOG-RELATED"/>
    <property type="match status" value="1"/>
</dbReference>
<dbReference type="CDD" id="cd00190">
    <property type="entry name" value="Tryp_SPc"/>
    <property type="match status" value="1"/>
</dbReference>
<feature type="domain" description="Peptidase S1" evidence="7">
    <location>
        <begin position="24"/>
        <end position="263"/>
    </location>
</feature>
<keyword evidence="2 5" id="KW-0378">Hydrolase</keyword>
<dbReference type="InterPro" id="IPR043504">
    <property type="entry name" value="Peptidase_S1_PA_chymotrypsin"/>
</dbReference>
<dbReference type="PROSITE" id="PS50240">
    <property type="entry name" value="TRYPSIN_DOM"/>
    <property type="match status" value="1"/>
</dbReference>
<gene>
    <name evidence="8" type="ORF">PMACD_LOCUS6144</name>
</gene>
<evidence type="ECO:0000256" key="3">
    <source>
        <dbReference type="ARBA" id="ARBA00023157"/>
    </source>
</evidence>
<keyword evidence="5" id="KW-0720">Serine protease</keyword>
<dbReference type="InterPro" id="IPR001314">
    <property type="entry name" value="Peptidase_S1A"/>
</dbReference>
<dbReference type="PROSITE" id="PS00134">
    <property type="entry name" value="TRYPSIN_HIS"/>
    <property type="match status" value="1"/>
</dbReference>
<dbReference type="PANTHER" id="PTHR24252">
    <property type="entry name" value="ACROSIN-RELATED"/>
    <property type="match status" value="1"/>
</dbReference>
<protein>
    <recommendedName>
        <fullName evidence="7">Peptidase S1 domain-containing protein</fullName>
    </recommendedName>
</protein>
<evidence type="ECO:0000313" key="9">
    <source>
        <dbReference type="Proteomes" id="UP000663880"/>
    </source>
</evidence>
<evidence type="ECO:0000256" key="2">
    <source>
        <dbReference type="ARBA" id="ARBA00022801"/>
    </source>
</evidence>
<comment type="similarity">
    <text evidence="4">Belongs to the peptidase S1 family. CLIP subfamily.</text>
</comment>
<dbReference type="InterPro" id="IPR033116">
    <property type="entry name" value="TRYPSIN_SER"/>
</dbReference>
<feature type="signal peptide" evidence="6">
    <location>
        <begin position="1"/>
        <end position="17"/>
    </location>
</feature>
<sequence>MLSKLFLFAIVLSAGYAKEKSPKIVGGEETNIETYPYIVQVETYNRWTGWFQNCAANILNTNWIMSAAHCFEGADYSPSFKRIRAGSSLRNTGGSVHYVDYEINHPEYRVFSRYDGDINVVKLLTPLVETLSVQRGTLVAHGFALPDNYPVIHAGWGHTRVGGSPSNVLLHTQMYTINNTLCATRYQQVNGVVTPNMICAGLLDIGGRDACQGDSGGPLYASGQNGHIIVGVVSWGRGCADAFYPGLSTNVASYTNWVLENAR</sequence>
<evidence type="ECO:0000256" key="5">
    <source>
        <dbReference type="RuleBase" id="RU363034"/>
    </source>
</evidence>
<organism evidence="8 9">
    <name type="scientific">Pieris macdunnoughi</name>
    <dbReference type="NCBI Taxonomy" id="345717"/>
    <lineage>
        <taxon>Eukaryota</taxon>
        <taxon>Metazoa</taxon>
        <taxon>Ecdysozoa</taxon>
        <taxon>Arthropoda</taxon>
        <taxon>Hexapoda</taxon>
        <taxon>Insecta</taxon>
        <taxon>Pterygota</taxon>
        <taxon>Neoptera</taxon>
        <taxon>Endopterygota</taxon>
        <taxon>Lepidoptera</taxon>
        <taxon>Glossata</taxon>
        <taxon>Ditrysia</taxon>
        <taxon>Papilionoidea</taxon>
        <taxon>Pieridae</taxon>
        <taxon>Pierinae</taxon>
        <taxon>Pieris</taxon>
    </lineage>
</organism>
<evidence type="ECO:0000313" key="8">
    <source>
        <dbReference type="EMBL" id="CAF4840757.1"/>
    </source>
</evidence>
<keyword evidence="6" id="KW-0732">Signal</keyword>
<dbReference type="GO" id="GO:0006508">
    <property type="term" value="P:proteolysis"/>
    <property type="evidence" value="ECO:0007669"/>
    <property type="project" value="UniProtKB-KW"/>
</dbReference>
<reference evidence="8" key="1">
    <citation type="submission" date="2021-02" db="EMBL/GenBank/DDBJ databases">
        <authorList>
            <person name="Steward A R."/>
        </authorList>
    </citation>
    <scope>NUCLEOTIDE SEQUENCE</scope>
</reference>
<dbReference type="PRINTS" id="PR00722">
    <property type="entry name" value="CHYMOTRYPSIN"/>
</dbReference>
<accession>A0A821RFG4</accession>
<name>A0A821RFG4_9NEOP</name>
<dbReference type="InterPro" id="IPR018114">
    <property type="entry name" value="TRYPSIN_HIS"/>
</dbReference>
<feature type="chain" id="PRO_5032620210" description="Peptidase S1 domain-containing protein" evidence="6">
    <location>
        <begin position="18"/>
        <end position="263"/>
    </location>
</feature>
<keyword evidence="9" id="KW-1185">Reference proteome</keyword>
<keyword evidence="3" id="KW-1015">Disulfide bond</keyword>
<dbReference type="EMBL" id="CAJOBZ010000013">
    <property type="protein sequence ID" value="CAF4840757.1"/>
    <property type="molecule type" value="Genomic_DNA"/>
</dbReference>
<evidence type="ECO:0000256" key="4">
    <source>
        <dbReference type="ARBA" id="ARBA00024195"/>
    </source>
</evidence>
<dbReference type="Pfam" id="PF00089">
    <property type="entry name" value="Trypsin"/>
    <property type="match status" value="1"/>
</dbReference>
<evidence type="ECO:0000256" key="6">
    <source>
        <dbReference type="SAM" id="SignalP"/>
    </source>
</evidence>
<dbReference type="Gene3D" id="2.40.10.10">
    <property type="entry name" value="Trypsin-like serine proteases"/>
    <property type="match status" value="1"/>
</dbReference>
<proteinExistence type="inferred from homology"/>
<dbReference type="PROSITE" id="PS00135">
    <property type="entry name" value="TRYPSIN_SER"/>
    <property type="match status" value="1"/>
</dbReference>
<dbReference type="Proteomes" id="UP000663880">
    <property type="component" value="Unassembled WGS sequence"/>
</dbReference>
<dbReference type="SMART" id="SM00020">
    <property type="entry name" value="Tryp_SPc"/>
    <property type="match status" value="1"/>
</dbReference>
<comment type="caution">
    <text evidence="8">The sequence shown here is derived from an EMBL/GenBank/DDBJ whole genome shotgun (WGS) entry which is preliminary data.</text>
</comment>
<dbReference type="AlphaFoldDB" id="A0A821RFG4"/>
<dbReference type="InterPro" id="IPR009003">
    <property type="entry name" value="Peptidase_S1_PA"/>
</dbReference>